<keyword evidence="2 14" id="KW-0813">Transport</keyword>
<accession>A0A3A0VX36</accession>
<dbReference type="GO" id="GO:0140114">
    <property type="term" value="P:cellular detoxification of fluoride"/>
    <property type="evidence" value="ECO:0007669"/>
    <property type="project" value="UniProtKB-UniRule"/>
</dbReference>
<dbReference type="HAMAP" id="MF_00454">
    <property type="entry name" value="FluC"/>
    <property type="match status" value="1"/>
</dbReference>
<keyword evidence="10 14" id="KW-0407">Ion channel</keyword>
<feature type="transmembrane region" description="Helical" evidence="14">
    <location>
        <begin position="6"/>
        <end position="26"/>
    </location>
</feature>
<dbReference type="GO" id="GO:0005886">
    <property type="term" value="C:plasma membrane"/>
    <property type="evidence" value="ECO:0007669"/>
    <property type="project" value="UniProtKB-SubCell"/>
</dbReference>
<evidence type="ECO:0000256" key="12">
    <source>
        <dbReference type="ARBA" id="ARBA00035585"/>
    </source>
</evidence>
<reference evidence="15 16" key="1">
    <citation type="journal article" date="2016" name="Front. Microbiol.">
        <title>Comprehensive Phylogenetic Analysis of Bovine Non-aureus Staphylococci Species Based on Whole-Genome Sequencing.</title>
        <authorList>
            <person name="Naushad S."/>
            <person name="Barkema H.W."/>
            <person name="Luby C."/>
            <person name="Condas L.A."/>
            <person name="Nobrega D.B."/>
            <person name="Carson D.A."/>
            <person name="De Buck J."/>
        </authorList>
    </citation>
    <scope>NUCLEOTIDE SEQUENCE [LARGE SCALE GENOMIC DNA]</scope>
    <source>
        <strain evidence="15 16">SNUC 4781</strain>
    </source>
</reference>
<evidence type="ECO:0000256" key="1">
    <source>
        <dbReference type="ARBA" id="ARBA00004651"/>
    </source>
</evidence>
<dbReference type="GO" id="GO:0046872">
    <property type="term" value="F:metal ion binding"/>
    <property type="evidence" value="ECO:0007669"/>
    <property type="project" value="UniProtKB-KW"/>
</dbReference>
<evidence type="ECO:0000256" key="14">
    <source>
        <dbReference type="HAMAP-Rule" id="MF_00454"/>
    </source>
</evidence>
<feature type="transmembrane region" description="Helical" evidence="14">
    <location>
        <begin position="38"/>
        <end position="58"/>
    </location>
</feature>
<evidence type="ECO:0000256" key="5">
    <source>
        <dbReference type="ARBA" id="ARBA00022723"/>
    </source>
</evidence>
<evidence type="ECO:0000256" key="11">
    <source>
        <dbReference type="ARBA" id="ARBA00035120"/>
    </source>
</evidence>
<dbReference type="AlphaFoldDB" id="A0A3A0VX36"/>
<keyword evidence="4 14" id="KW-0812">Transmembrane</keyword>
<keyword evidence="9 14" id="KW-0472">Membrane</keyword>
<evidence type="ECO:0000256" key="9">
    <source>
        <dbReference type="ARBA" id="ARBA00023136"/>
    </source>
</evidence>
<protein>
    <recommendedName>
        <fullName evidence="14">Fluoride-specific ion channel FluC</fullName>
    </recommendedName>
</protein>
<dbReference type="RefSeq" id="WP_119485420.1">
    <property type="nucleotide sequence ID" value="NZ_QYJN01000004.1"/>
</dbReference>
<feature type="binding site" evidence="14">
    <location>
        <position position="71"/>
    </location>
    <ligand>
        <name>Na(+)</name>
        <dbReference type="ChEBI" id="CHEBI:29101"/>
        <note>structural</note>
    </ligand>
</feature>
<comment type="catalytic activity">
    <reaction evidence="12">
        <text>fluoride(in) = fluoride(out)</text>
        <dbReference type="Rhea" id="RHEA:76159"/>
        <dbReference type="ChEBI" id="CHEBI:17051"/>
    </reaction>
    <physiologicalReaction direction="left-to-right" evidence="12">
        <dbReference type="Rhea" id="RHEA:76160"/>
    </physiologicalReaction>
</comment>
<comment type="caution">
    <text evidence="15">The sequence shown here is derived from an EMBL/GenBank/DDBJ whole genome shotgun (WGS) entry which is preliminary data.</text>
</comment>
<organism evidence="15 16">
    <name type="scientific">Staphylococcus gallinarum</name>
    <dbReference type="NCBI Taxonomy" id="1293"/>
    <lineage>
        <taxon>Bacteria</taxon>
        <taxon>Bacillati</taxon>
        <taxon>Bacillota</taxon>
        <taxon>Bacilli</taxon>
        <taxon>Bacillales</taxon>
        <taxon>Staphylococcaceae</taxon>
        <taxon>Staphylococcus</taxon>
    </lineage>
</organism>
<keyword evidence="5 14" id="KW-0479">Metal-binding</keyword>
<feature type="binding site" evidence="14">
    <location>
        <position position="74"/>
    </location>
    <ligand>
        <name>Na(+)</name>
        <dbReference type="ChEBI" id="CHEBI:29101"/>
        <note>structural</note>
    </ligand>
</feature>
<gene>
    <name evidence="14" type="primary">fluC</name>
    <name evidence="14" type="synonym">crcB</name>
    <name evidence="15" type="ORF">BUZ14_08135</name>
</gene>
<feature type="transmembrane region" description="Helical" evidence="14">
    <location>
        <begin position="96"/>
        <end position="117"/>
    </location>
</feature>
<dbReference type="OrthoDB" id="9815830at2"/>
<comment type="activity regulation">
    <text evidence="14">Na(+) is not transported, but it plays an essential structural role and its presence is essential for fluoride channel function.</text>
</comment>
<keyword evidence="6 14" id="KW-1133">Transmembrane helix</keyword>
<evidence type="ECO:0000256" key="6">
    <source>
        <dbReference type="ARBA" id="ARBA00022989"/>
    </source>
</evidence>
<evidence type="ECO:0000256" key="10">
    <source>
        <dbReference type="ARBA" id="ARBA00023303"/>
    </source>
</evidence>
<comment type="subcellular location">
    <subcellularLocation>
        <location evidence="1 14">Cell membrane</location>
        <topology evidence="1 14">Multi-pass membrane protein</topology>
    </subcellularLocation>
</comment>
<dbReference type="Proteomes" id="UP000265541">
    <property type="component" value="Unassembled WGS sequence"/>
</dbReference>
<evidence type="ECO:0000256" key="7">
    <source>
        <dbReference type="ARBA" id="ARBA00023053"/>
    </source>
</evidence>
<proteinExistence type="inferred from homology"/>
<name>A0A3A0VX36_STAGA</name>
<evidence type="ECO:0000256" key="8">
    <source>
        <dbReference type="ARBA" id="ARBA00023065"/>
    </source>
</evidence>
<feature type="transmembrane region" description="Helical" evidence="14">
    <location>
        <begin position="64"/>
        <end position="84"/>
    </location>
</feature>
<evidence type="ECO:0000256" key="4">
    <source>
        <dbReference type="ARBA" id="ARBA00022692"/>
    </source>
</evidence>
<dbReference type="Pfam" id="PF02537">
    <property type="entry name" value="CRCB"/>
    <property type="match status" value="1"/>
</dbReference>
<comment type="function">
    <text evidence="13 14">Fluoride-specific ion channel. Important for reducing fluoride concentration in the cell, thus reducing its toxicity.</text>
</comment>
<evidence type="ECO:0000313" key="16">
    <source>
        <dbReference type="Proteomes" id="UP000265541"/>
    </source>
</evidence>
<evidence type="ECO:0000256" key="3">
    <source>
        <dbReference type="ARBA" id="ARBA00022475"/>
    </source>
</evidence>
<dbReference type="InterPro" id="IPR003691">
    <property type="entry name" value="FluC"/>
</dbReference>
<dbReference type="PANTHER" id="PTHR28259:SF16">
    <property type="entry name" value="FLUORIDE-SPECIFIC ION CHANNEL FLUC 2"/>
    <property type="match status" value="1"/>
</dbReference>
<sequence>MINILFIMLGGGIGAVIRAFITNFCSNKFNSQLPIATPFVNIIGSLIIGMLMGMAIHSTWIPPLFIIGVLGGLTTFSTLSSELVQLLVYKKDIWRFIVYSMLQYVGSFVACILGYNIL</sequence>
<dbReference type="EMBL" id="QYJN01000004">
    <property type="protein sequence ID" value="RIP34008.1"/>
    <property type="molecule type" value="Genomic_DNA"/>
</dbReference>
<dbReference type="GO" id="GO:0062054">
    <property type="term" value="F:fluoride channel activity"/>
    <property type="evidence" value="ECO:0007669"/>
    <property type="project" value="UniProtKB-UniRule"/>
</dbReference>
<keyword evidence="7 14" id="KW-0915">Sodium</keyword>
<evidence type="ECO:0000256" key="2">
    <source>
        <dbReference type="ARBA" id="ARBA00022448"/>
    </source>
</evidence>
<evidence type="ECO:0000313" key="15">
    <source>
        <dbReference type="EMBL" id="RIP34008.1"/>
    </source>
</evidence>
<keyword evidence="8 14" id="KW-0406">Ion transport</keyword>
<dbReference type="PANTHER" id="PTHR28259">
    <property type="entry name" value="FLUORIDE EXPORT PROTEIN 1-RELATED"/>
    <property type="match status" value="1"/>
</dbReference>
<comment type="similarity">
    <text evidence="11 14">Belongs to the fluoride channel Fluc/FEX (TC 1.A.43) family.</text>
</comment>
<evidence type="ECO:0000256" key="13">
    <source>
        <dbReference type="ARBA" id="ARBA00049940"/>
    </source>
</evidence>
<keyword evidence="3 14" id="KW-1003">Cell membrane</keyword>